<accession>A0ABR8E3V0</accession>
<dbReference type="Pfam" id="PF12098">
    <property type="entry name" value="DUF3574"/>
    <property type="match status" value="1"/>
</dbReference>
<proteinExistence type="predicted"/>
<dbReference type="RefSeq" id="WP_190947046.1">
    <property type="nucleotide sequence ID" value="NZ_JACJSI010000432.1"/>
</dbReference>
<organism evidence="1 2">
    <name type="scientific">Nostoc flagelliforme FACHB-838</name>
    <dbReference type="NCBI Taxonomy" id="2692904"/>
    <lineage>
        <taxon>Bacteria</taxon>
        <taxon>Bacillati</taxon>
        <taxon>Cyanobacteriota</taxon>
        <taxon>Cyanophyceae</taxon>
        <taxon>Nostocales</taxon>
        <taxon>Nostocaceae</taxon>
        <taxon>Nostoc</taxon>
    </lineage>
</organism>
<gene>
    <name evidence="1" type="ORF">H6G97_46310</name>
</gene>
<keyword evidence="2" id="KW-1185">Reference proteome</keyword>
<feature type="non-terminal residue" evidence="1">
    <location>
        <position position="162"/>
    </location>
</feature>
<dbReference type="InterPro" id="IPR021957">
    <property type="entry name" value="DUF3574"/>
</dbReference>
<dbReference type="Proteomes" id="UP000623440">
    <property type="component" value="Unassembled WGS sequence"/>
</dbReference>
<comment type="caution">
    <text evidence="1">The sequence shown here is derived from an EMBL/GenBank/DDBJ whole genome shotgun (WGS) entry which is preliminary data.</text>
</comment>
<evidence type="ECO:0000313" key="1">
    <source>
        <dbReference type="EMBL" id="MBD2536311.1"/>
    </source>
</evidence>
<reference evidence="1 2" key="1">
    <citation type="journal article" date="2020" name="ISME J.">
        <title>Comparative genomics reveals insights into cyanobacterial evolution and habitat adaptation.</title>
        <authorList>
            <person name="Chen M.Y."/>
            <person name="Teng W.K."/>
            <person name="Zhao L."/>
            <person name="Hu C.X."/>
            <person name="Zhou Y.K."/>
            <person name="Han B.P."/>
            <person name="Song L.R."/>
            <person name="Shu W.S."/>
        </authorList>
    </citation>
    <scope>NUCLEOTIDE SEQUENCE [LARGE SCALE GENOMIC DNA]</scope>
    <source>
        <strain evidence="1 2">FACHB-838</strain>
    </source>
</reference>
<protein>
    <submittedName>
        <fullName evidence="1">DUF3574 domain-containing protein</fullName>
    </submittedName>
</protein>
<sequence length="162" mass="17889">MSKKNIFNKITTALATSTALSLALIVDLPKAKAFSLIQEDLFFGRNIAGGQEVSQSEFQAFVNGVITPRFPSDLTIFDANGQFLDSTGKLIEEPAKVVTLFREDTPTNEVSISEIVRAYRKQFNQESVLQVANFDELAVSFDSGEDLFNNSSVPKLIQTDLF</sequence>
<dbReference type="EMBL" id="JACJSI010000432">
    <property type="protein sequence ID" value="MBD2536311.1"/>
    <property type="molecule type" value="Genomic_DNA"/>
</dbReference>
<name>A0ABR8E3V0_9NOSO</name>
<evidence type="ECO:0000313" key="2">
    <source>
        <dbReference type="Proteomes" id="UP000623440"/>
    </source>
</evidence>